<feature type="domain" description="Ataxin-10" evidence="4">
    <location>
        <begin position="400"/>
        <end position="496"/>
    </location>
</feature>
<dbReference type="EMBL" id="HBDX01008587">
    <property type="protein sequence ID" value="CAD8226613.1"/>
    <property type="molecule type" value="Transcribed_RNA"/>
</dbReference>
<dbReference type="GO" id="GO:0005829">
    <property type="term" value="C:cytosol"/>
    <property type="evidence" value="ECO:0007669"/>
    <property type="project" value="TreeGrafter"/>
</dbReference>
<dbReference type="InterPro" id="IPR051374">
    <property type="entry name" value="Ataxin-10/CTR86_families"/>
</dbReference>
<name>A0A7R9T6C9_9CHLO</name>
<organism evidence="5">
    <name type="scientific">Ostreococcus sp. 'lucimarinus'</name>
    <dbReference type="NCBI Taxonomy" id="242159"/>
    <lineage>
        <taxon>Eukaryota</taxon>
        <taxon>Viridiplantae</taxon>
        <taxon>Chlorophyta</taxon>
        <taxon>Mamiellophyceae</taxon>
        <taxon>Mamiellales</taxon>
        <taxon>Bathycoccaceae</taxon>
        <taxon>Ostreococcus</taxon>
    </lineage>
</organism>
<reference evidence="5" key="1">
    <citation type="submission" date="2021-01" db="EMBL/GenBank/DDBJ databases">
        <authorList>
            <person name="Corre E."/>
            <person name="Pelletier E."/>
            <person name="Niang G."/>
            <person name="Scheremetjew M."/>
            <person name="Finn R."/>
            <person name="Kale V."/>
            <person name="Holt S."/>
            <person name="Cochrane G."/>
            <person name="Meng A."/>
            <person name="Brown T."/>
            <person name="Cohen L."/>
        </authorList>
    </citation>
    <scope>NUCLEOTIDE SEQUENCE</scope>
    <source>
        <strain evidence="5">Clade-A-BCC118000</strain>
    </source>
</reference>
<evidence type="ECO:0000256" key="3">
    <source>
        <dbReference type="SAM" id="MobiDB-lite"/>
    </source>
</evidence>
<protein>
    <recommendedName>
        <fullName evidence="4">Ataxin-10 domain-containing protein</fullName>
    </recommendedName>
</protein>
<evidence type="ECO:0000256" key="2">
    <source>
        <dbReference type="ARBA" id="ARBA00023306"/>
    </source>
</evidence>
<feature type="region of interest" description="Disordered" evidence="3">
    <location>
        <begin position="512"/>
        <end position="531"/>
    </location>
</feature>
<sequence>MESVVECARRARGRDAEGAAKEAREGRNACAGNAAETTRLRENEGCRMLMEIVREMGTMEARGGREEEARAKCAMFALQTVVNAGMDDGECLTEAWECEAMEDALKAVTSLRGIGGAKTHGLACVFVDACVKHDGARAEKVVDMAQSFWLSLLRASTEVEEPENVGGGTHLMTLIRTICCKGGGLPKLFRALSPNGAEISALNEAMLRARLVELAEDDSRVNEVMESTHKTNLPQMVFTSEQATLLHFIAALLNDKDATSYVDIPHSEIREGEQPPLLMPEGVLAFLLDTTSVVAARFEAAVDDDERKVALSILMECVSILRAMSEREVKPHAGDTVACLAAMGLVRLTLSLLAALPAPEGIGQTSKATGPAAAPKLKQSVPEELKSDVTYPSRVPWSGYRVDLIAIIGNAAFNRARVCDDVANLGGLPIVLNHTRGEEGEAYLREWALWAVRNLTQSSELARSKIAELQPQAVEESEELLSRSLGVELNRETGRPRVVRREQMPIEDVAARRENDDAEPAIPTNWKVTEL</sequence>
<proteinExistence type="predicted"/>
<dbReference type="InterPro" id="IPR016024">
    <property type="entry name" value="ARM-type_fold"/>
</dbReference>
<dbReference type="PANTHER" id="PTHR13255">
    <property type="entry name" value="ATAXIN-10"/>
    <property type="match status" value="1"/>
</dbReference>
<dbReference type="Gene3D" id="1.25.10.10">
    <property type="entry name" value="Leucine-rich Repeat Variant"/>
    <property type="match status" value="1"/>
</dbReference>
<dbReference type="PANTHER" id="PTHR13255:SF0">
    <property type="entry name" value="ATAXIN-10"/>
    <property type="match status" value="1"/>
</dbReference>
<dbReference type="InterPro" id="IPR019156">
    <property type="entry name" value="Ataxin-10_domain"/>
</dbReference>
<evidence type="ECO:0000313" key="5">
    <source>
        <dbReference type="EMBL" id="CAD8226613.1"/>
    </source>
</evidence>
<dbReference type="SUPFAM" id="SSF48371">
    <property type="entry name" value="ARM repeat"/>
    <property type="match status" value="1"/>
</dbReference>
<accession>A0A7R9T6C9</accession>
<evidence type="ECO:0000259" key="4">
    <source>
        <dbReference type="Pfam" id="PF09759"/>
    </source>
</evidence>
<dbReference type="Pfam" id="PF09759">
    <property type="entry name" value="Atx10homo_assoc"/>
    <property type="match status" value="1"/>
</dbReference>
<gene>
    <name evidence="5" type="ORF">OLUC0939_LOCUS7354</name>
</gene>
<keyword evidence="1" id="KW-0132">Cell division</keyword>
<dbReference type="GO" id="GO:0051301">
    <property type="term" value="P:cell division"/>
    <property type="evidence" value="ECO:0007669"/>
    <property type="project" value="UniProtKB-KW"/>
</dbReference>
<keyword evidence="2" id="KW-0131">Cell cycle</keyword>
<dbReference type="InterPro" id="IPR011989">
    <property type="entry name" value="ARM-like"/>
</dbReference>
<dbReference type="AlphaFoldDB" id="A0A7R9T6C9"/>
<evidence type="ECO:0000256" key="1">
    <source>
        <dbReference type="ARBA" id="ARBA00022618"/>
    </source>
</evidence>